<dbReference type="Pfam" id="PF23247">
    <property type="entry name" value="LRR_RPS2"/>
    <property type="match status" value="5"/>
</dbReference>
<evidence type="ECO:0000256" key="2">
    <source>
        <dbReference type="ARBA" id="ARBA00022614"/>
    </source>
</evidence>
<dbReference type="SUPFAM" id="SSF52540">
    <property type="entry name" value="P-loop containing nucleoside triphosphate hydrolases"/>
    <property type="match status" value="2"/>
</dbReference>
<dbReference type="InterPro" id="IPR002182">
    <property type="entry name" value="NB-ARC"/>
</dbReference>
<dbReference type="Gene3D" id="3.80.10.10">
    <property type="entry name" value="Ribonuclease Inhibitor"/>
    <property type="match status" value="4"/>
</dbReference>
<dbReference type="GO" id="GO:0005524">
    <property type="term" value="F:ATP binding"/>
    <property type="evidence" value="ECO:0007669"/>
    <property type="project" value="UniProtKB-KW"/>
</dbReference>
<comment type="caution">
    <text evidence="8">The sequence shown here is derived from an EMBL/GenBank/DDBJ whole genome shotgun (WGS) entry which is preliminary data.</text>
</comment>
<dbReference type="InterPro" id="IPR050905">
    <property type="entry name" value="Plant_NBS-LRR"/>
</dbReference>
<dbReference type="SUPFAM" id="SSF52047">
    <property type="entry name" value="RNI-like"/>
    <property type="match status" value="1"/>
</dbReference>
<evidence type="ECO:0000256" key="3">
    <source>
        <dbReference type="ARBA" id="ARBA00022737"/>
    </source>
</evidence>
<dbReference type="Gene3D" id="3.40.50.300">
    <property type="entry name" value="P-loop containing nucleotide triphosphate hydrolases"/>
    <property type="match status" value="2"/>
</dbReference>
<keyword evidence="2" id="KW-0433">Leucine-rich repeat</keyword>
<reference evidence="8" key="1">
    <citation type="submission" date="2017-12" db="EMBL/GenBank/DDBJ databases">
        <authorList>
            <person name="Barbosa P."/>
            <person name="Usie A."/>
            <person name="Ramos A.M."/>
        </authorList>
    </citation>
    <scope>NUCLEOTIDE SEQUENCE</scope>
    <source>
        <strain evidence="8">HL8</strain>
        <tissue evidence="8">Leaves</tissue>
    </source>
</reference>
<dbReference type="PANTHER" id="PTHR33463">
    <property type="entry name" value="NB-ARC DOMAIN-CONTAINING PROTEIN-RELATED"/>
    <property type="match status" value="1"/>
</dbReference>
<keyword evidence="4" id="KW-0547">Nucleotide-binding</keyword>
<feature type="domain" description="AAA+ ATPase" evidence="7">
    <location>
        <begin position="1384"/>
        <end position="1541"/>
    </location>
</feature>
<dbReference type="InterPro" id="IPR001611">
    <property type="entry name" value="Leu-rich_rpt"/>
</dbReference>
<dbReference type="GO" id="GO:0006952">
    <property type="term" value="P:defense response"/>
    <property type="evidence" value="ECO:0007669"/>
    <property type="project" value="UniProtKB-KW"/>
</dbReference>
<dbReference type="PRINTS" id="PR00364">
    <property type="entry name" value="DISEASERSIST"/>
</dbReference>
<proteinExistence type="inferred from homology"/>
<evidence type="ECO:0000256" key="4">
    <source>
        <dbReference type="ARBA" id="ARBA00022741"/>
    </source>
</evidence>
<dbReference type="InterPro" id="IPR032675">
    <property type="entry name" value="LRR_dom_sf"/>
</dbReference>
<gene>
    <name evidence="8" type="ORF">CFP56_036665</name>
</gene>
<dbReference type="InterPro" id="IPR042197">
    <property type="entry name" value="Apaf_helical"/>
</dbReference>
<keyword evidence="5" id="KW-0611">Plant defense</keyword>
<protein>
    <submittedName>
        <fullName evidence="8">Disease resistance protein</fullName>
    </submittedName>
</protein>
<accession>A0AAW0M9G3</accession>
<organism evidence="8">
    <name type="scientific">Quercus suber</name>
    <name type="common">Cork oak</name>
    <dbReference type="NCBI Taxonomy" id="58331"/>
    <lineage>
        <taxon>Eukaryota</taxon>
        <taxon>Viridiplantae</taxon>
        <taxon>Streptophyta</taxon>
        <taxon>Embryophyta</taxon>
        <taxon>Tracheophyta</taxon>
        <taxon>Spermatophyta</taxon>
        <taxon>Magnoliopsida</taxon>
        <taxon>eudicotyledons</taxon>
        <taxon>Gunneridae</taxon>
        <taxon>Pentapetalae</taxon>
        <taxon>rosids</taxon>
        <taxon>fabids</taxon>
        <taxon>Fagales</taxon>
        <taxon>Fagaceae</taxon>
        <taxon>Quercus</taxon>
    </lineage>
</organism>
<keyword evidence="6" id="KW-0067">ATP-binding</keyword>
<dbReference type="InterPro" id="IPR027417">
    <property type="entry name" value="P-loop_NTPase"/>
</dbReference>
<dbReference type="Gene3D" id="1.10.8.430">
    <property type="entry name" value="Helical domain of apoptotic protease-activating factors"/>
    <property type="match status" value="2"/>
</dbReference>
<evidence type="ECO:0000313" key="8">
    <source>
        <dbReference type="EMBL" id="KAK7860475.1"/>
    </source>
</evidence>
<dbReference type="FunFam" id="3.40.50.300:FF:001091">
    <property type="entry name" value="Probable disease resistance protein At1g61300"/>
    <property type="match status" value="2"/>
</dbReference>
<sequence length="2418" mass="277092">MESATSILFEIGKYTVKPIKRQVSYLFHLNTIFNDLRKAKEELVSIQAIVQERVERARMNTEVTEIIVQQWLTNVNQVVADVHTLENKIEENKKSSNCRFPKWIGRYKLSKEATQKTTTIRKLHLEGNFTQVAHRAPTPGIEIFMSSDFEMFESRKMTFQRIMEALCDNNSYSIGVCGMGGVGKTTLVKEVHKRAKESNLFNDIVMTTVSLTPDIRRIQGEIADQLNLKLDEESSSARANRICLRIKSVEKILIILDDVWKDVELEVIGIPFHDDHKGCKILLTTRNDHVCNLMDCGRKIPLNFLSDKESLALIKKIACIIDDYPPLNDVVMKVVKECKGLPIAIVTVGKALARKPLNDWKVALKQLEESRLMDIEGVDDEKNVYVCLKWSYDHLKRKTKFCFLLCSLFPEDYDISIEELARYVMGLDEFGTITCLEEVRNEVRVIINNLKDSYLLLESNQETHVKMHDMVRDVALWIVSKGENEFMLRVCTCLEKNENFDSMTAISLMTSNPEHLPNKIACPRLKILLLGRNELGFSEVSDTLFAELNVLKVLSLRLKVLSSQSLDLFSNLRSLYLARCNFTNIYSLGKLKRLEVLSFYHCRMDALPNDLGELKNLRLLDLMRCDLQNQIQPGLLQRLSLLEELYIVKDRFKDWDDEERQATRCNVKLSELSSLSRLIVLSLHLRFTRVPEGFVFPNLQRYDISINSFYGYHTFTGPQIPEYPYSRILRIINLDASSPNAFKLLFRNVEYLLIDSCGMEYLIDITRENHAVMFSNLVKLSLQNLSCLRTICQGPDHQLTFSNLTVLELNYCSLLTKLLSPVVAQSLGKLENLKLSNCNALKQIISKEDRMLLHSQNQHICLPKLRFLEIVGCNQLEYIFPMTVARGFPQLETLRMSKLPQLKQVIGHEDEGEVVDGNDVILSKLRWLILEDLPNFGTLYRGTCSSMWPSLEVLKVVNCPEMKSSFAADLEANMQALGKKLKVLHVEGRLCDIVLLLLTQGLLNLEDLGINNCEELEEMFKPEGFLSQGNHQEQLLLSRLTVSRCKRLRKLFTLTIAQSLQKLRFLNIDRCDELEYLITQDDQILPQAHLQETCFPQLVEVSVNECNKMTCLFPVTIADGLLRLRRVEIKGASQFVEVFAQKDGRDGQIRKDVILPKLKYLRFTQLPCLVNLCPRNYHFTLPSLYRLELDVLTCPDITGCFTRTLDDVVHVNGEVKSATSILFEIGKYTVKPIKRQVSYLFHLNTILNDLRKAKEELVLIQAMVQERVERARMNTEVTEKNVQEWLTNVNQVVADMHTLENKIEENKKSCNDQFPNWIGKYKLSKEATQVTMTMRKLHLEGNFTQVAHRAPTPGIEIFLSSDFDMFESRKLAFQQIMEALCDNNSYRIGVYGMGGLGKTTLVKEVFKKAKESNLFNDIVMATVSLTPDIGRIQGEIADQLNLKLDEESSSARANRICLRIKSVEKILIILDDVWKDVELEVIGIPYRDDHKGCKILLTTRSDHVCNLMDCGRKIPLNFLSEKESLGLIKKFACIVDDYPPLNDVVLKVVKECKGLPIAIVTVGKALARKPLNEWKVALKQLKESRLMDIEGVDEEKNVYVCLKWSYNRLKRKTRFCFLLCSLFPEDYDISIEELTRYVMGLDEFGTINCLEEVRNEVRVTINKLIDSCLLLESKRETHVKMHDMVRDVALWIASGGDNEFKLRVCTRLEKNENFDNMTAISLMTSNTEKLTSKLSCPRLKILLLGRNELGLGGVSETLFAEMNVLKVLSLRLKDLSPESFDLFTNLRSLYLSHCIFTNIYSLGKLKRLEILSLYHCRMDALPNELGELQNLRLLDLMRCECDQQKMIPPGLLQRLSLLEQLYIVKDNFKDWDDANRCEVNLSELSSLSRLIVLSLHLSMKRLPEGFVFPDLQRYDISINSFYGYHIFTGRQIPEYPNSRILRIIKLDASSPNAFKLLFSNVEYLLIDSCGMEYLIDITGGNHAVMFSNLVKLSLQNLSCLRTICQGPDIQLLTKLLSPVVAQSLGKLENLKLSNCNALKQIISKEGRMLLHSQNQHISLPKLRFLEIVGCNQLEYIFPITVAQSVPLLETLIMRKLPKLKQVFGHEDEGEVGDGNDVILSQLRWLILEDLPDFGSLYRGTCSSMWPSLEALKVVNCPEMKSSFAAVLEANMRALGKKLKVLHVESRLCDIVLLLLTQGLLNLEDLGINNCEELEEMFKPEGFFSQGNHQEQLLLSRLTVSRCKRLRQLFTLTIAKSLQKLTFLNIDRCDELEHLITQDDQILPQAHLQHTCFPQLVEVSVNECNKMTCLFPVTIAYGLLRLRRVEIKGASQFVEVFAQKDGRDGQIRKDVILPKLKYLRFTQLPCLVNLCPRNYHFTLPSLYRLELDVLTCPDITGCFTRTLDDVVHVNGECFLFDTT</sequence>
<evidence type="ECO:0000256" key="1">
    <source>
        <dbReference type="ARBA" id="ARBA00008894"/>
    </source>
</evidence>
<dbReference type="InterPro" id="IPR036388">
    <property type="entry name" value="WH-like_DNA-bd_sf"/>
</dbReference>
<evidence type="ECO:0000256" key="6">
    <source>
        <dbReference type="ARBA" id="ARBA00022840"/>
    </source>
</evidence>
<dbReference type="PROSITE" id="PS51450">
    <property type="entry name" value="LRR"/>
    <property type="match status" value="1"/>
</dbReference>
<reference evidence="8" key="2">
    <citation type="journal article" date="2018" name="Sci. Data">
        <title>The draft genome sequence of cork oak.</title>
        <authorList>
            <person name="Ramos A.M."/>
            <person name="Usie A."/>
            <person name="Barbosa P."/>
            <person name="Barros P.M."/>
            <person name="Capote T."/>
            <person name="Chaves I."/>
            <person name="Simoes F."/>
            <person name="Abreu I."/>
            <person name="Carrasquinho I."/>
            <person name="Faro C."/>
            <person name="Guimaraes J.B."/>
            <person name="Mendonca D."/>
            <person name="Nobrega F."/>
            <person name="Rodrigues L."/>
            <person name="Saibo N.J.M."/>
            <person name="Varela M.C."/>
            <person name="Egas C."/>
            <person name="Matos J."/>
            <person name="Miguel C.M."/>
            <person name="Oliveira M.M."/>
            <person name="Ricardo C.P."/>
            <person name="Goncalves S."/>
        </authorList>
    </citation>
    <scope>NUCLEOTIDE SEQUENCE [LARGE SCALE GENOMIC DNA]</scope>
    <source>
        <strain evidence="8">HL8</strain>
    </source>
</reference>
<dbReference type="Pfam" id="PF00931">
    <property type="entry name" value="NB-ARC"/>
    <property type="match status" value="2"/>
</dbReference>
<evidence type="ECO:0000256" key="5">
    <source>
        <dbReference type="ARBA" id="ARBA00022821"/>
    </source>
</evidence>
<reference evidence="8" key="3">
    <citation type="submission" date="2023-07" db="EMBL/GenBank/DDBJ databases">
        <title>An improved reference 1 genome and first organelle genomes of Quercus suber.</title>
        <authorList>
            <consortium name="Genosuber Consortium"/>
            <person name="Usie A."/>
            <person name="Serra O."/>
            <person name="Barros P."/>
        </authorList>
    </citation>
    <scope>NUCLEOTIDE SEQUENCE</scope>
    <source>
        <strain evidence="8">HL8</strain>
        <tissue evidence="8">Leaves</tissue>
    </source>
</reference>
<dbReference type="InterPro" id="IPR003593">
    <property type="entry name" value="AAA+_ATPase"/>
</dbReference>
<dbReference type="SMART" id="SM00382">
    <property type="entry name" value="AAA"/>
    <property type="match status" value="2"/>
</dbReference>
<comment type="similarity">
    <text evidence="1">Belongs to the disease resistance NB-LRR family.</text>
</comment>
<feature type="domain" description="AAA+ ATPase" evidence="7">
    <location>
        <begin position="170"/>
        <end position="327"/>
    </location>
</feature>
<dbReference type="Gene3D" id="1.10.10.10">
    <property type="entry name" value="Winged helix-like DNA-binding domain superfamily/Winged helix DNA-binding domain"/>
    <property type="match status" value="2"/>
</dbReference>
<keyword evidence="3" id="KW-0677">Repeat</keyword>
<dbReference type="EMBL" id="PKMF04000006">
    <property type="protein sequence ID" value="KAK7860475.1"/>
    <property type="molecule type" value="Genomic_DNA"/>
</dbReference>
<dbReference type="InterPro" id="IPR057135">
    <property type="entry name" value="At4g27190-like_LRR"/>
</dbReference>
<evidence type="ECO:0000259" key="7">
    <source>
        <dbReference type="SMART" id="SM00382"/>
    </source>
</evidence>
<dbReference type="SUPFAM" id="SSF52058">
    <property type="entry name" value="L domain-like"/>
    <property type="match status" value="3"/>
</dbReference>
<dbReference type="GO" id="GO:0043531">
    <property type="term" value="F:ADP binding"/>
    <property type="evidence" value="ECO:0007669"/>
    <property type="project" value="InterPro"/>
</dbReference>
<dbReference type="PANTHER" id="PTHR33463:SF135">
    <property type="entry name" value="RESISTANCE PROTEIN RPS2, PUTATIVE-RELATED"/>
    <property type="match status" value="1"/>
</dbReference>
<name>A0AAW0M9G3_QUESU</name>
<dbReference type="FunFam" id="1.10.10.10:FF:000322">
    <property type="entry name" value="Probable disease resistance protein At1g63360"/>
    <property type="match status" value="2"/>
</dbReference>